<reference evidence="2" key="1">
    <citation type="submission" date="2023-01" db="EMBL/GenBank/DDBJ databases">
        <title>Exophiala dermititidis isolated from Cystic Fibrosis Patient.</title>
        <authorList>
            <person name="Kurbessoian T."/>
            <person name="Crocker A."/>
            <person name="Murante D."/>
            <person name="Hogan D.A."/>
            <person name="Stajich J.E."/>
        </authorList>
    </citation>
    <scope>NUCLEOTIDE SEQUENCE</scope>
    <source>
        <strain evidence="2">Ex8</strain>
    </source>
</reference>
<evidence type="ECO:0000313" key="2">
    <source>
        <dbReference type="EMBL" id="KAJ8989097.1"/>
    </source>
</evidence>
<sequence length="887" mass="94709">MANSDSSSPMPVLPAFGIRSLNGPHTSPAVVQITAGQYDQAVKSWPEVALIYLDDDDGEIVTVGSGLELEQRLDEPAKNSTFRVPEALLPARATADDGDSMMHIFDIRRGHKSVAVWKKHEAETTKKMKRRDLGVHSGGEHVSSLPGAAEPKSASASEHGASKSDLSDTSSVKQIDGSAVVDTSSAPSEQSAQSQQGSNVTPEPAKSFPSVEEASSSELDNILFDVFSSLGSNLGPVADFLEATAQGLRKVAEKKAGGEASPVEDVLTGFKGILSSVGELGLQFLSAVDRELQEQKTGTATQTDPSPSQPVQSESSAFCLPPLIMKQPETNAKKVTFVGTPWSEAEKLEDDSDLFYYADQNGWKCFNHKDYARSATNKYSPADVLQHNPPPRPATQAVQNKASVSPPPRSSILDQDPSEPDFSARYPPLLSVRKAKSVAGLNKPTHPPPVGHVVTNTATTLTRYPTIGQFEQQTRINMTKHASTPHLREWPPRSYLSCRSTDTAPKPKKTDVYKAPSVEDDVGSGDTTVDGPQVQTGVKEKSTGLRSKWVPGAWPEQKTEDLHPSPAASNPSYPKLPDNSPEKSATSTQGEGSGGLFQRGSSGAGYHSVPSLHLPRRYHTVSGTNPAARLNGPFDPLASLTSHDEDGTSRDRPTSRGRNWATSRGMSSAESQLAGHLQSDMSSKKQADYLPPSMAWAPLMTARYRHVAAPYPHLHHMRPRPAPVSRPARPKMMSPMTSVQSFGSASAVAGPAHPLQSEATAHGGASDKKLSLDSSGPSFPHLAPSHAHPKAGLIPIITPAPYTRPTGRHDASAVPPPTSTLAADQCTKTLKAMGYGLGDDNEMSRLNMYASATAGDVEAAIEMIEEDREAAKELTELLDAPKGVREV</sequence>
<protein>
    <submittedName>
        <fullName evidence="2">Uncharacterized protein</fullName>
    </submittedName>
</protein>
<feature type="compositionally biased region" description="Polar residues" evidence="1">
    <location>
        <begin position="735"/>
        <end position="744"/>
    </location>
</feature>
<feature type="compositionally biased region" description="Basic and acidic residues" evidence="1">
    <location>
        <begin position="642"/>
        <end position="654"/>
    </location>
</feature>
<name>A0AAN6ESL4_EXODE</name>
<dbReference type="Proteomes" id="UP001161757">
    <property type="component" value="Unassembled WGS sequence"/>
</dbReference>
<feature type="region of interest" description="Disordered" evidence="1">
    <location>
        <begin position="293"/>
        <end position="315"/>
    </location>
</feature>
<feature type="region of interest" description="Disordered" evidence="1">
    <location>
        <begin position="718"/>
        <end position="787"/>
    </location>
</feature>
<accession>A0AAN6ESL4</accession>
<feature type="region of interest" description="Disordered" evidence="1">
    <location>
        <begin position="119"/>
        <end position="213"/>
    </location>
</feature>
<feature type="compositionally biased region" description="Low complexity" evidence="1">
    <location>
        <begin position="184"/>
        <end position="198"/>
    </location>
</feature>
<evidence type="ECO:0000256" key="1">
    <source>
        <dbReference type="SAM" id="MobiDB-lite"/>
    </source>
</evidence>
<feature type="compositionally biased region" description="Polar residues" evidence="1">
    <location>
        <begin position="656"/>
        <end position="671"/>
    </location>
</feature>
<proteinExistence type="predicted"/>
<organism evidence="2 3">
    <name type="scientific">Exophiala dermatitidis</name>
    <name type="common">Black yeast-like fungus</name>
    <name type="synonym">Wangiella dermatitidis</name>
    <dbReference type="NCBI Taxonomy" id="5970"/>
    <lineage>
        <taxon>Eukaryota</taxon>
        <taxon>Fungi</taxon>
        <taxon>Dikarya</taxon>
        <taxon>Ascomycota</taxon>
        <taxon>Pezizomycotina</taxon>
        <taxon>Eurotiomycetes</taxon>
        <taxon>Chaetothyriomycetidae</taxon>
        <taxon>Chaetothyriales</taxon>
        <taxon>Herpotrichiellaceae</taxon>
        <taxon>Exophiala</taxon>
    </lineage>
</organism>
<dbReference type="EMBL" id="JAJGCB010000015">
    <property type="protein sequence ID" value="KAJ8989097.1"/>
    <property type="molecule type" value="Genomic_DNA"/>
</dbReference>
<feature type="compositionally biased region" description="Low complexity" evidence="1">
    <location>
        <begin position="305"/>
        <end position="315"/>
    </location>
</feature>
<feature type="compositionally biased region" description="Basic and acidic residues" evidence="1">
    <location>
        <begin position="119"/>
        <end position="134"/>
    </location>
</feature>
<feature type="region of interest" description="Disordered" evidence="1">
    <location>
        <begin position="481"/>
        <end position="686"/>
    </location>
</feature>
<dbReference type="AlphaFoldDB" id="A0AAN6ESL4"/>
<feature type="compositionally biased region" description="Polar residues" evidence="1">
    <location>
        <begin position="295"/>
        <end position="304"/>
    </location>
</feature>
<comment type="caution">
    <text evidence="2">The sequence shown here is derived from an EMBL/GenBank/DDBJ whole genome shotgun (WGS) entry which is preliminary data.</text>
</comment>
<gene>
    <name evidence="2" type="ORF">HRR80_006824</name>
</gene>
<evidence type="ECO:0000313" key="3">
    <source>
        <dbReference type="Proteomes" id="UP001161757"/>
    </source>
</evidence>
<feature type="region of interest" description="Disordered" evidence="1">
    <location>
        <begin position="381"/>
        <end position="425"/>
    </location>
</feature>